<dbReference type="AlphaFoldDB" id="A0AAD9KAB5"/>
<name>A0AAD9KAB5_9ANNE</name>
<reference evidence="1" key="1">
    <citation type="journal article" date="2023" name="Mol. Biol. Evol.">
        <title>Third-Generation Sequencing Reveals the Adaptive Role of the Epigenome in Three Deep-Sea Polychaetes.</title>
        <authorList>
            <person name="Perez M."/>
            <person name="Aroh O."/>
            <person name="Sun Y."/>
            <person name="Lan Y."/>
            <person name="Juniper S.K."/>
            <person name="Young C.R."/>
            <person name="Angers B."/>
            <person name="Qian P.Y."/>
        </authorList>
    </citation>
    <scope>NUCLEOTIDE SEQUENCE</scope>
    <source>
        <strain evidence="1">P08H-3</strain>
    </source>
</reference>
<dbReference type="Proteomes" id="UP001208570">
    <property type="component" value="Unassembled WGS sequence"/>
</dbReference>
<keyword evidence="2" id="KW-1185">Reference proteome</keyword>
<sequence length="122" mass="14066">MLTCSEEVLSFTVAHQDVSQLMLFFHFMYNILLTSTVTELKPVVNLGLVLSVDHFVDGITPALPAPHGRFADMLVTCLLSTSIYGFHLDQWRTFFFKERKREKFTKFLFSKVSEIIISSRKD</sequence>
<dbReference type="EMBL" id="JAODUP010000026">
    <property type="protein sequence ID" value="KAK2167579.1"/>
    <property type="molecule type" value="Genomic_DNA"/>
</dbReference>
<proteinExistence type="predicted"/>
<accession>A0AAD9KAB5</accession>
<gene>
    <name evidence="1" type="ORF">LSH36_26g08040</name>
</gene>
<protein>
    <submittedName>
        <fullName evidence="1">Uncharacterized protein</fullName>
    </submittedName>
</protein>
<comment type="caution">
    <text evidence="1">The sequence shown here is derived from an EMBL/GenBank/DDBJ whole genome shotgun (WGS) entry which is preliminary data.</text>
</comment>
<evidence type="ECO:0000313" key="1">
    <source>
        <dbReference type="EMBL" id="KAK2167579.1"/>
    </source>
</evidence>
<evidence type="ECO:0000313" key="2">
    <source>
        <dbReference type="Proteomes" id="UP001208570"/>
    </source>
</evidence>
<organism evidence="1 2">
    <name type="scientific">Paralvinella palmiformis</name>
    <dbReference type="NCBI Taxonomy" id="53620"/>
    <lineage>
        <taxon>Eukaryota</taxon>
        <taxon>Metazoa</taxon>
        <taxon>Spiralia</taxon>
        <taxon>Lophotrochozoa</taxon>
        <taxon>Annelida</taxon>
        <taxon>Polychaeta</taxon>
        <taxon>Sedentaria</taxon>
        <taxon>Canalipalpata</taxon>
        <taxon>Terebellida</taxon>
        <taxon>Terebelliformia</taxon>
        <taxon>Alvinellidae</taxon>
        <taxon>Paralvinella</taxon>
    </lineage>
</organism>